<dbReference type="EMBL" id="KN837286">
    <property type="protein sequence ID" value="KIJ29303.1"/>
    <property type="molecule type" value="Genomic_DNA"/>
</dbReference>
<protein>
    <submittedName>
        <fullName evidence="1">GMC oxidoreductase</fullName>
    </submittedName>
</protein>
<sequence length="129" mass="14103">MSLPFSLAQFQSAPRSTRFLVATSATLASVYLLSKVAGPKEEPLPLVYEPEEVSARVQEEEDLPEYDIVIIGGGTAGCVLVSRLSEDPNVKVLLFKKLVIGMIFLKKDLLDGSSFIEVEALERFLDALS</sequence>
<dbReference type="AlphaFoldDB" id="A0A0C9TID9"/>
<reference evidence="1 2" key="1">
    <citation type="submission" date="2014-06" db="EMBL/GenBank/DDBJ databases">
        <title>Evolutionary Origins and Diversification of the Mycorrhizal Mutualists.</title>
        <authorList>
            <consortium name="DOE Joint Genome Institute"/>
            <consortium name="Mycorrhizal Genomics Consortium"/>
            <person name="Kohler A."/>
            <person name="Kuo A."/>
            <person name="Nagy L.G."/>
            <person name="Floudas D."/>
            <person name="Copeland A."/>
            <person name="Barry K.W."/>
            <person name="Cichocki N."/>
            <person name="Veneault-Fourrey C."/>
            <person name="LaButti K."/>
            <person name="Lindquist E.A."/>
            <person name="Lipzen A."/>
            <person name="Lundell T."/>
            <person name="Morin E."/>
            <person name="Murat C."/>
            <person name="Riley R."/>
            <person name="Ohm R."/>
            <person name="Sun H."/>
            <person name="Tunlid A."/>
            <person name="Henrissat B."/>
            <person name="Grigoriev I.V."/>
            <person name="Hibbett D.S."/>
            <person name="Martin F."/>
        </authorList>
    </citation>
    <scope>NUCLEOTIDE SEQUENCE [LARGE SCALE GENOMIC DNA]</scope>
    <source>
        <strain evidence="1 2">SS14</strain>
    </source>
</reference>
<dbReference type="InterPro" id="IPR036188">
    <property type="entry name" value="FAD/NAD-bd_sf"/>
</dbReference>
<gene>
    <name evidence="1" type="ORF">M422DRAFT_54254</name>
</gene>
<evidence type="ECO:0000313" key="1">
    <source>
        <dbReference type="EMBL" id="KIJ29303.1"/>
    </source>
</evidence>
<dbReference type="OrthoDB" id="269227at2759"/>
<evidence type="ECO:0000313" key="2">
    <source>
        <dbReference type="Proteomes" id="UP000054279"/>
    </source>
</evidence>
<dbReference type="Gene3D" id="3.50.50.60">
    <property type="entry name" value="FAD/NAD(P)-binding domain"/>
    <property type="match status" value="1"/>
</dbReference>
<dbReference type="SUPFAM" id="SSF51905">
    <property type="entry name" value="FAD/NAD(P)-binding domain"/>
    <property type="match status" value="1"/>
</dbReference>
<organism evidence="1 2">
    <name type="scientific">Sphaerobolus stellatus (strain SS14)</name>
    <dbReference type="NCBI Taxonomy" id="990650"/>
    <lineage>
        <taxon>Eukaryota</taxon>
        <taxon>Fungi</taxon>
        <taxon>Dikarya</taxon>
        <taxon>Basidiomycota</taxon>
        <taxon>Agaricomycotina</taxon>
        <taxon>Agaricomycetes</taxon>
        <taxon>Phallomycetidae</taxon>
        <taxon>Geastrales</taxon>
        <taxon>Sphaerobolaceae</taxon>
        <taxon>Sphaerobolus</taxon>
    </lineage>
</organism>
<dbReference type="HOGENOM" id="CLU_1950181_0_0_1"/>
<keyword evidence="2" id="KW-1185">Reference proteome</keyword>
<dbReference type="Proteomes" id="UP000054279">
    <property type="component" value="Unassembled WGS sequence"/>
</dbReference>
<accession>A0A0C9TID9</accession>
<name>A0A0C9TID9_SPHS4</name>
<proteinExistence type="predicted"/>